<dbReference type="Proteomes" id="UP001548590">
    <property type="component" value="Unassembled WGS sequence"/>
</dbReference>
<gene>
    <name evidence="2" type="ORF">ABVT11_14645</name>
</gene>
<evidence type="ECO:0008006" key="4">
    <source>
        <dbReference type="Google" id="ProtNLM"/>
    </source>
</evidence>
<reference evidence="2 3" key="1">
    <citation type="submission" date="2024-07" db="EMBL/GenBank/DDBJ databases">
        <title>Uliginosibacterium paludis KCTC:42655.</title>
        <authorList>
            <person name="Kim M.K."/>
        </authorList>
    </citation>
    <scope>NUCLEOTIDE SEQUENCE [LARGE SCALE GENOMIC DNA]</scope>
    <source>
        <strain evidence="2 3">KCTC 42655</strain>
    </source>
</reference>
<protein>
    <recommendedName>
        <fullName evidence="4">DUF883 domain-containing protein</fullName>
    </recommendedName>
</protein>
<keyword evidence="3" id="KW-1185">Reference proteome</keyword>
<organism evidence="2 3">
    <name type="scientific">Uliginosibacterium paludis</name>
    <dbReference type="NCBI Taxonomy" id="1615952"/>
    <lineage>
        <taxon>Bacteria</taxon>
        <taxon>Pseudomonadati</taxon>
        <taxon>Pseudomonadota</taxon>
        <taxon>Betaproteobacteria</taxon>
        <taxon>Rhodocyclales</taxon>
        <taxon>Zoogloeaceae</taxon>
        <taxon>Uliginosibacterium</taxon>
    </lineage>
</organism>
<name>A0ABV2CT47_9RHOO</name>
<dbReference type="RefSeq" id="WP_345928832.1">
    <property type="nucleotide sequence ID" value="NZ_JBDIVF010000007.1"/>
</dbReference>
<comment type="caution">
    <text evidence="2">The sequence shown here is derived from an EMBL/GenBank/DDBJ whole genome shotgun (WGS) entry which is preliminary data.</text>
</comment>
<accession>A0ABV2CT47</accession>
<evidence type="ECO:0000313" key="2">
    <source>
        <dbReference type="EMBL" id="MET1491075.1"/>
    </source>
</evidence>
<proteinExistence type="predicted"/>
<evidence type="ECO:0000256" key="1">
    <source>
        <dbReference type="SAM" id="MobiDB-lite"/>
    </source>
</evidence>
<feature type="compositionally biased region" description="Low complexity" evidence="1">
    <location>
        <begin position="8"/>
        <end position="19"/>
    </location>
</feature>
<sequence length="101" mass="10557">MASEDQGTMKSSSGMTGTSHEAVDRAAAGAHQLVDKVAPAVDKVQSTLSGASEAVSSGMAGFEDARQRWMESCRTCVTQHPLTSIALAAALGYVLSCLRRR</sequence>
<dbReference type="EMBL" id="JBEWLZ010000009">
    <property type="protein sequence ID" value="MET1491075.1"/>
    <property type="molecule type" value="Genomic_DNA"/>
</dbReference>
<feature type="region of interest" description="Disordered" evidence="1">
    <location>
        <begin position="1"/>
        <end position="28"/>
    </location>
</feature>
<evidence type="ECO:0000313" key="3">
    <source>
        <dbReference type="Proteomes" id="UP001548590"/>
    </source>
</evidence>